<keyword evidence="5 10" id="KW-0133">Cell shape</keyword>
<feature type="binding site" evidence="10">
    <location>
        <begin position="10"/>
        <end position="12"/>
    </location>
    <ligand>
        <name>UDP-N-acetyl-alpha-D-glucosamine</name>
        <dbReference type="ChEBI" id="CHEBI:57705"/>
    </ligand>
</feature>
<dbReference type="EC" id="2.4.1.227" evidence="10"/>
<dbReference type="Pfam" id="PF03033">
    <property type="entry name" value="Glyco_transf_28"/>
    <property type="match status" value="1"/>
</dbReference>
<dbReference type="SUPFAM" id="SSF53756">
    <property type="entry name" value="UDP-Glycosyltransferase/glycogen phosphorylase"/>
    <property type="match status" value="1"/>
</dbReference>
<feature type="binding site" evidence="10">
    <location>
        <position position="166"/>
    </location>
    <ligand>
        <name>UDP-N-acetyl-alpha-D-glucosamine</name>
        <dbReference type="ChEBI" id="CHEBI:57705"/>
    </ligand>
</feature>
<comment type="catalytic activity">
    <reaction evidence="10">
        <text>di-trans,octa-cis-undecaprenyl diphospho-N-acetyl-alpha-D-muramoyl-L-alanyl-D-glutamyl-meso-2,6-diaminopimeloyl-D-alanyl-D-alanine + UDP-N-acetyl-alpha-D-glucosamine = di-trans,octa-cis-undecaprenyl diphospho-[N-acetyl-alpha-D-glucosaminyl-(1-&gt;4)]-N-acetyl-alpha-D-muramoyl-L-alanyl-D-glutamyl-meso-2,6-diaminopimeloyl-D-alanyl-D-alanine + UDP + H(+)</text>
        <dbReference type="Rhea" id="RHEA:31227"/>
        <dbReference type="ChEBI" id="CHEBI:15378"/>
        <dbReference type="ChEBI" id="CHEBI:57705"/>
        <dbReference type="ChEBI" id="CHEBI:58223"/>
        <dbReference type="ChEBI" id="CHEBI:61387"/>
        <dbReference type="ChEBI" id="CHEBI:61388"/>
        <dbReference type="EC" id="2.4.1.227"/>
    </reaction>
</comment>
<evidence type="ECO:0000256" key="8">
    <source>
        <dbReference type="ARBA" id="ARBA00023306"/>
    </source>
</evidence>
<dbReference type="GO" id="GO:0050511">
    <property type="term" value="F:undecaprenyldiphospho-muramoylpentapeptide beta-N-acetylglucosaminyltransferase activity"/>
    <property type="evidence" value="ECO:0007669"/>
    <property type="project" value="UniProtKB-UniRule"/>
</dbReference>
<evidence type="ECO:0000256" key="7">
    <source>
        <dbReference type="ARBA" id="ARBA00023136"/>
    </source>
</evidence>
<dbReference type="Gene3D" id="3.40.50.2000">
    <property type="entry name" value="Glycogen Phosphorylase B"/>
    <property type="match status" value="2"/>
</dbReference>
<protein>
    <recommendedName>
        <fullName evidence="10">UDP-N-acetylglucosamine--N-acetylmuramyl-(pentapeptide) pyrophosphoryl-undecaprenol N-acetylglucosamine transferase</fullName>
        <ecNumber evidence="10">2.4.1.227</ecNumber>
    </recommendedName>
    <alternativeName>
        <fullName evidence="10">Undecaprenyl-PP-MurNAc-pentapeptide-UDPGlcNAc GlcNAc transferase</fullName>
    </alternativeName>
</protein>
<keyword evidence="6 10" id="KW-0573">Peptidoglycan synthesis</keyword>
<keyword evidence="7 10" id="KW-0472">Membrane</keyword>
<gene>
    <name evidence="10 13" type="primary">murG</name>
    <name evidence="13" type="ORF">CVT63_00410</name>
</gene>
<dbReference type="AlphaFoldDB" id="A0A2N3G821"/>
<keyword evidence="9 10" id="KW-0961">Cell wall biogenesis/degradation</keyword>
<comment type="caution">
    <text evidence="10">Lacks conserved residue(s) required for the propagation of feature annotation.</text>
</comment>
<proteinExistence type="inferred from homology"/>
<evidence type="ECO:0000259" key="12">
    <source>
        <dbReference type="Pfam" id="PF04101"/>
    </source>
</evidence>
<dbReference type="CDD" id="cd03785">
    <property type="entry name" value="GT28_MurG"/>
    <property type="match status" value="1"/>
</dbReference>
<evidence type="ECO:0000256" key="2">
    <source>
        <dbReference type="ARBA" id="ARBA00022618"/>
    </source>
</evidence>
<dbReference type="GO" id="GO:0051991">
    <property type="term" value="F:UDP-N-acetyl-D-glucosamine:N-acetylmuramoyl-L-alanyl-D-glutamyl-meso-2,6-diaminopimelyl-D-alanyl-D-alanine-diphosphoundecaprenol 4-beta-N-acetylglucosaminlytransferase activity"/>
    <property type="evidence" value="ECO:0007669"/>
    <property type="project" value="RHEA"/>
</dbReference>
<feature type="domain" description="Glycosyl transferase family 28 C-terminal" evidence="12">
    <location>
        <begin position="200"/>
        <end position="363"/>
    </location>
</feature>
<dbReference type="GO" id="GO:0051301">
    <property type="term" value="P:cell division"/>
    <property type="evidence" value="ECO:0007669"/>
    <property type="project" value="UniProtKB-KW"/>
</dbReference>
<comment type="function">
    <text evidence="10">Cell wall formation. Catalyzes the transfer of a GlcNAc subunit on undecaprenyl-pyrophosphoryl-MurNAc-pentapeptide (lipid intermediate I) to form undecaprenyl-pyrophosphoryl-MurNAc-(pentapeptide)GlcNAc (lipid intermediate II).</text>
</comment>
<keyword evidence="1 10" id="KW-1003">Cell membrane</keyword>
<comment type="pathway">
    <text evidence="10">Cell wall biogenesis; peptidoglycan biosynthesis.</text>
</comment>
<dbReference type="GO" id="GO:0008360">
    <property type="term" value="P:regulation of cell shape"/>
    <property type="evidence" value="ECO:0007669"/>
    <property type="project" value="UniProtKB-KW"/>
</dbReference>
<dbReference type="NCBIfam" id="TIGR01133">
    <property type="entry name" value="murG"/>
    <property type="match status" value="1"/>
</dbReference>
<comment type="similarity">
    <text evidence="10">Belongs to the glycosyltransferase 28 family. MurG subfamily.</text>
</comment>
<evidence type="ECO:0000313" key="13">
    <source>
        <dbReference type="EMBL" id="PKQ28866.1"/>
    </source>
</evidence>
<dbReference type="Pfam" id="PF04101">
    <property type="entry name" value="Glyco_tran_28_C"/>
    <property type="match status" value="1"/>
</dbReference>
<organism evidence="13 14">
    <name type="scientific">Candidatus Anoxymicrobium japonicum</name>
    <dbReference type="NCBI Taxonomy" id="2013648"/>
    <lineage>
        <taxon>Bacteria</taxon>
        <taxon>Bacillati</taxon>
        <taxon>Actinomycetota</taxon>
        <taxon>Candidatus Geothermincolia</taxon>
        <taxon>Candidatus Geothermincolales</taxon>
        <taxon>Candidatus Anoxymicrobiaceae</taxon>
        <taxon>Candidatus Anoxymicrobium</taxon>
    </lineage>
</organism>
<dbReference type="EMBL" id="PHEX01000003">
    <property type="protein sequence ID" value="PKQ28866.1"/>
    <property type="molecule type" value="Genomic_DNA"/>
</dbReference>
<comment type="subcellular location">
    <subcellularLocation>
        <location evidence="10">Cell membrane</location>
        <topology evidence="10">Peripheral membrane protein</topology>
        <orientation evidence="10">Cytoplasmic side</orientation>
    </subcellularLocation>
</comment>
<comment type="caution">
    <text evidence="13">The sequence shown here is derived from an EMBL/GenBank/DDBJ whole genome shotgun (WGS) entry which is preliminary data.</text>
</comment>
<feature type="binding site" evidence="10">
    <location>
        <position position="311"/>
    </location>
    <ligand>
        <name>UDP-N-acetyl-alpha-D-glucosamine</name>
        <dbReference type="ChEBI" id="CHEBI:57705"/>
    </ligand>
</feature>
<keyword evidence="8 10" id="KW-0131">Cell cycle</keyword>
<dbReference type="InterPro" id="IPR004276">
    <property type="entry name" value="GlycoTrans_28_N"/>
</dbReference>
<keyword evidence="2 10" id="KW-0132">Cell division</keyword>
<evidence type="ECO:0000256" key="5">
    <source>
        <dbReference type="ARBA" id="ARBA00022960"/>
    </source>
</evidence>
<feature type="domain" description="Glycosyltransferase family 28 N-terminal" evidence="11">
    <location>
        <begin position="4"/>
        <end position="142"/>
    </location>
</feature>
<dbReference type="PANTHER" id="PTHR21015">
    <property type="entry name" value="UDP-N-ACETYLGLUCOSAMINE--N-ACETYLMURAMYL-(PENTAPEPTIDE) PYROPHOSPHORYL-UNDECAPRENOL N-ACETYLGLUCOSAMINE TRANSFERASE 1"/>
    <property type="match status" value="1"/>
</dbReference>
<feature type="binding site" evidence="10">
    <location>
        <position position="124"/>
    </location>
    <ligand>
        <name>UDP-N-acetyl-alpha-D-glucosamine</name>
        <dbReference type="ChEBI" id="CHEBI:57705"/>
    </ligand>
</feature>
<name>A0A2N3G821_9ACTN</name>
<dbReference type="GO" id="GO:0005886">
    <property type="term" value="C:plasma membrane"/>
    <property type="evidence" value="ECO:0007669"/>
    <property type="project" value="UniProtKB-SubCell"/>
</dbReference>
<evidence type="ECO:0000259" key="11">
    <source>
        <dbReference type="Pfam" id="PF03033"/>
    </source>
</evidence>
<feature type="binding site" evidence="10">
    <location>
        <position position="207"/>
    </location>
    <ligand>
        <name>UDP-N-acetyl-alpha-D-glucosamine</name>
        <dbReference type="ChEBI" id="CHEBI:57705"/>
    </ligand>
</feature>
<keyword evidence="4 10" id="KW-0808">Transferase</keyword>
<dbReference type="GO" id="GO:0005975">
    <property type="term" value="P:carbohydrate metabolic process"/>
    <property type="evidence" value="ECO:0007669"/>
    <property type="project" value="InterPro"/>
</dbReference>
<reference evidence="13 14" key="1">
    <citation type="journal article" date="2017" name="ISME J.">
        <title>Potential for microbial H2 and metal transformations associated with novel bacteria and archaea in deep terrestrial subsurface sediments.</title>
        <authorList>
            <person name="Hernsdorf A.W."/>
            <person name="Amano Y."/>
            <person name="Miyakawa K."/>
            <person name="Ise K."/>
            <person name="Suzuki Y."/>
            <person name="Anantharaman K."/>
            <person name="Probst A."/>
            <person name="Burstein D."/>
            <person name="Thomas B.C."/>
            <person name="Banfield J.F."/>
        </authorList>
    </citation>
    <scope>NUCLEOTIDE SEQUENCE [LARGE SCALE GENOMIC DNA]</scope>
    <source>
        <strain evidence="13">HGW-Actinobacteria-3</strain>
    </source>
</reference>
<keyword evidence="3 10" id="KW-0328">Glycosyltransferase</keyword>
<dbReference type="UniPathway" id="UPA00219"/>
<dbReference type="GO" id="GO:0071555">
    <property type="term" value="P:cell wall organization"/>
    <property type="evidence" value="ECO:0007669"/>
    <property type="project" value="UniProtKB-KW"/>
</dbReference>
<dbReference type="InterPro" id="IPR007235">
    <property type="entry name" value="Glyco_trans_28_C"/>
</dbReference>
<evidence type="ECO:0000256" key="6">
    <source>
        <dbReference type="ARBA" id="ARBA00022984"/>
    </source>
</evidence>
<dbReference type="InterPro" id="IPR006009">
    <property type="entry name" value="GlcNAc_MurG"/>
</dbReference>
<accession>A0A2N3G821</accession>
<evidence type="ECO:0000313" key="14">
    <source>
        <dbReference type="Proteomes" id="UP000233654"/>
    </source>
</evidence>
<dbReference type="HAMAP" id="MF_00033">
    <property type="entry name" value="MurG"/>
    <property type="match status" value="1"/>
</dbReference>
<dbReference type="GO" id="GO:0009252">
    <property type="term" value="P:peptidoglycan biosynthetic process"/>
    <property type="evidence" value="ECO:0007669"/>
    <property type="project" value="UniProtKB-UniRule"/>
</dbReference>
<evidence type="ECO:0000256" key="9">
    <source>
        <dbReference type="ARBA" id="ARBA00023316"/>
    </source>
</evidence>
<dbReference type="Proteomes" id="UP000233654">
    <property type="component" value="Unassembled WGS sequence"/>
</dbReference>
<evidence type="ECO:0000256" key="10">
    <source>
        <dbReference type="HAMAP-Rule" id="MF_00033"/>
    </source>
</evidence>
<sequence>MRLVVTGGGTGGHIYPAIAIARYILDHHPESVVIFIGSSSGPEAAAAEAAGIQFHAFDVAGVVGRRFISALSALVKFLRAAYLCRRMLKRFEVECVVGTGGYASAPACLAAITLGVPLVLHEMNYDPGFVTRFFCGRAAEVAVAYEGTGPLLSKRARVRVTGVPVRPEIETISRGCFEVAGQSARVAAAGEFGLDPKRKTILVFGGSQGARAINEALWASLPDIAERNDLQVLHLTGGKEFEKDARVEAERACGAASLIYRPFGYTERMDLAYAAADIALGRAGAGTIAELIAIGLPAVLVPFPHATGGHQEKNAACIAKTGAVLLVSEENGSASDAVAEALALLDDDVRLSSMKKRASALTRSNGAREIAAIIEKLT</sequence>
<evidence type="ECO:0000256" key="4">
    <source>
        <dbReference type="ARBA" id="ARBA00022679"/>
    </source>
</evidence>
<evidence type="ECO:0000256" key="1">
    <source>
        <dbReference type="ARBA" id="ARBA00022475"/>
    </source>
</evidence>
<evidence type="ECO:0000256" key="3">
    <source>
        <dbReference type="ARBA" id="ARBA00022676"/>
    </source>
</evidence>
<dbReference type="PANTHER" id="PTHR21015:SF22">
    <property type="entry name" value="GLYCOSYLTRANSFERASE"/>
    <property type="match status" value="1"/>
</dbReference>